<proteinExistence type="predicted"/>
<reference evidence="1" key="1">
    <citation type="journal article" date="2015" name="Nature">
        <title>Complex archaea that bridge the gap between prokaryotes and eukaryotes.</title>
        <authorList>
            <person name="Spang A."/>
            <person name="Saw J.H."/>
            <person name="Jorgensen S.L."/>
            <person name="Zaremba-Niedzwiedzka K."/>
            <person name="Martijn J."/>
            <person name="Lind A.E."/>
            <person name="van Eijk R."/>
            <person name="Schleper C."/>
            <person name="Guy L."/>
            <person name="Ettema T.J."/>
        </authorList>
    </citation>
    <scope>NUCLEOTIDE SEQUENCE</scope>
</reference>
<protein>
    <submittedName>
        <fullName evidence="1">Uncharacterized protein</fullName>
    </submittedName>
</protein>
<dbReference type="AlphaFoldDB" id="A0A0F8Z9H1"/>
<organism evidence="1">
    <name type="scientific">marine sediment metagenome</name>
    <dbReference type="NCBI Taxonomy" id="412755"/>
    <lineage>
        <taxon>unclassified sequences</taxon>
        <taxon>metagenomes</taxon>
        <taxon>ecological metagenomes</taxon>
    </lineage>
</organism>
<sequence length="121" mass="13490">MKSDNFRTIAIVLLVATIAFTVVNDIGAILTTYYNIDDETKRIANEALRSYKLYSGSHDQALLAAKSKAEQDGAVLTGFQITQTAIRVAVRLPAKRTWVAHRVSWLQPYLQAEGQLDLPLR</sequence>
<evidence type="ECO:0000313" key="1">
    <source>
        <dbReference type="EMBL" id="KKK90358.1"/>
    </source>
</evidence>
<dbReference type="EMBL" id="LAZR01049135">
    <property type="protein sequence ID" value="KKK90358.1"/>
    <property type="molecule type" value="Genomic_DNA"/>
</dbReference>
<name>A0A0F8Z9H1_9ZZZZ</name>
<comment type="caution">
    <text evidence="1">The sequence shown here is derived from an EMBL/GenBank/DDBJ whole genome shotgun (WGS) entry which is preliminary data.</text>
</comment>
<accession>A0A0F8Z9H1</accession>
<gene>
    <name evidence="1" type="ORF">LCGC14_2723800</name>
</gene>